<dbReference type="InterPro" id="IPR002401">
    <property type="entry name" value="Cyt_P450_E_grp-I"/>
</dbReference>
<dbReference type="InterPro" id="IPR050364">
    <property type="entry name" value="Cytochrome_P450_fung"/>
</dbReference>
<evidence type="ECO:0000313" key="11">
    <source>
        <dbReference type="EMBL" id="KDR81199.1"/>
    </source>
</evidence>
<evidence type="ECO:0000256" key="4">
    <source>
        <dbReference type="ARBA" id="ARBA00022617"/>
    </source>
</evidence>
<keyword evidence="10" id="KW-0812">Transmembrane</keyword>
<protein>
    <recommendedName>
        <fullName evidence="13">Cytochrome P450</fullName>
    </recommendedName>
</protein>
<dbReference type="InterPro" id="IPR036396">
    <property type="entry name" value="Cyt_P450_sf"/>
</dbReference>
<dbReference type="Proteomes" id="UP000027222">
    <property type="component" value="Unassembled WGS sequence"/>
</dbReference>
<evidence type="ECO:0000256" key="1">
    <source>
        <dbReference type="ARBA" id="ARBA00001971"/>
    </source>
</evidence>
<feature type="binding site" description="axial binding residue" evidence="9">
    <location>
        <position position="467"/>
    </location>
    <ligand>
        <name>heme</name>
        <dbReference type="ChEBI" id="CHEBI:30413"/>
    </ligand>
    <ligandPart>
        <name>Fe</name>
        <dbReference type="ChEBI" id="CHEBI:18248"/>
    </ligandPart>
</feature>
<accession>A0A067TMP3</accession>
<keyword evidence="10" id="KW-1133">Transmembrane helix</keyword>
<evidence type="ECO:0000256" key="6">
    <source>
        <dbReference type="ARBA" id="ARBA00023002"/>
    </source>
</evidence>
<keyword evidence="4 9" id="KW-0349">Heme</keyword>
<evidence type="ECO:0000256" key="3">
    <source>
        <dbReference type="ARBA" id="ARBA00010617"/>
    </source>
</evidence>
<dbReference type="GO" id="GO:0016705">
    <property type="term" value="F:oxidoreductase activity, acting on paired donors, with incorporation or reduction of molecular oxygen"/>
    <property type="evidence" value="ECO:0007669"/>
    <property type="project" value="InterPro"/>
</dbReference>
<evidence type="ECO:0000256" key="7">
    <source>
        <dbReference type="ARBA" id="ARBA00023004"/>
    </source>
</evidence>
<dbReference type="Gene3D" id="1.10.630.10">
    <property type="entry name" value="Cytochrome P450"/>
    <property type="match status" value="1"/>
</dbReference>
<comment type="cofactor">
    <cofactor evidence="1 9">
        <name>heme</name>
        <dbReference type="ChEBI" id="CHEBI:30413"/>
    </cofactor>
</comment>
<dbReference type="AlphaFoldDB" id="A0A067TMP3"/>
<dbReference type="OrthoDB" id="2789670at2759"/>
<name>A0A067TMP3_GALM3</name>
<comment type="similarity">
    <text evidence="3">Belongs to the cytochrome P450 family.</text>
</comment>
<proteinExistence type="inferred from homology"/>
<comment type="pathway">
    <text evidence="2">Secondary metabolite biosynthesis.</text>
</comment>
<evidence type="ECO:0000256" key="9">
    <source>
        <dbReference type="PIRSR" id="PIRSR602401-1"/>
    </source>
</evidence>
<reference evidence="12" key="1">
    <citation type="journal article" date="2014" name="Proc. Natl. Acad. Sci. U.S.A.">
        <title>Extensive sampling of basidiomycete genomes demonstrates inadequacy of the white-rot/brown-rot paradigm for wood decay fungi.</title>
        <authorList>
            <person name="Riley R."/>
            <person name="Salamov A.A."/>
            <person name="Brown D.W."/>
            <person name="Nagy L.G."/>
            <person name="Floudas D."/>
            <person name="Held B.W."/>
            <person name="Levasseur A."/>
            <person name="Lombard V."/>
            <person name="Morin E."/>
            <person name="Otillar R."/>
            <person name="Lindquist E.A."/>
            <person name="Sun H."/>
            <person name="LaButti K.M."/>
            <person name="Schmutz J."/>
            <person name="Jabbour D."/>
            <person name="Luo H."/>
            <person name="Baker S.E."/>
            <person name="Pisabarro A.G."/>
            <person name="Walton J.D."/>
            <person name="Blanchette R.A."/>
            <person name="Henrissat B."/>
            <person name="Martin F."/>
            <person name="Cullen D."/>
            <person name="Hibbett D.S."/>
            <person name="Grigoriev I.V."/>
        </authorList>
    </citation>
    <scope>NUCLEOTIDE SEQUENCE [LARGE SCALE GENOMIC DNA]</scope>
    <source>
        <strain evidence="12">CBS 339.88</strain>
    </source>
</reference>
<evidence type="ECO:0000256" key="10">
    <source>
        <dbReference type="SAM" id="Phobius"/>
    </source>
</evidence>
<dbReference type="CDD" id="cd11065">
    <property type="entry name" value="CYP64-like"/>
    <property type="match status" value="1"/>
</dbReference>
<dbReference type="InterPro" id="IPR001128">
    <property type="entry name" value="Cyt_P450"/>
</dbReference>
<dbReference type="PRINTS" id="PR00385">
    <property type="entry name" value="P450"/>
</dbReference>
<feature type="transmembrane region" description="Helical" evidence="10">
    <location>
        <begin position="35"/>
        <end position="53"/>
    </location>
</feature>
<evidence type="ECO:0000256" key="8">
    <source>
        <dbReference type="ARBA" id="ARBA00023033"/>
    </source>
</evidence>
<dbReference type="EMBL" id="KL142371">
    <property type="protein sequence ID" value="KDR81199.1"/>
    <property type="molecule type" value="Genomic_DNA"/>
</dbReference>
<keyword evidence="5 9" id="KW-0479">Metal-binding</keyword>
<keyword evidence="8" id="KW-0503">Monooxygenase</keyword>
<keyword evidence="12" id="KW-1185">Reference proteome</keyword>
<keyword evidence="10" id="KW-0472">Membrane</keyword>
<evidence type="ECO:0000313" key="12">
    <source>
        <dbReference type="Proteomes" id="UP000027222"/>
    </source>
</evidence>
<evidence type="ECO:0000256" key="2">
    <source>
        <dbReference type="ARBA" id="ARBA00005179"/>
    </source>
</evidence>
<organism evidence="11 12">
    <name type="scientific">Galerina marginata (strain CBS 339.88)</name>
    <dbReference type="NCBI Taxonomy" id="685588"/>
    <lineage>
        <taxon>Eukaryota</taxon>
        <taxon>Fungi</taxon>
        <taxon>Dikarya</taxon>
        <taxon>Basidiomycota</taxon>
        <taxon>Agaricomycotina</taxon>
        <taxon>Agaricomycetes</taxon>
        <taxon>Agaricomycetidae</taxon>
        <taxon>Agaricales</taxon>
        <taxon>Agaricineae</taxon>
        <taxon>Strophariaceae</taxon>
        <taxon>Galerina</taxon>
    </lineage>
</organism>
<dbReference type="HOGENOM" id="CLU_001570_2_1_1"/>
<keyword evidence="6" id="KW-0560">Oxidoreductase</keyword>
<dbReference type="SUPFAM" id="SSF48264">
    <property type="entry name" value="Cytochrome P450"/>
    <property type="match status" value="1"/>
</dbReference>
<dbReference type="PRINTS" id="PR00463">
    <property type="entry name" value="EP450I"/>
</dbReference>
<evidence type="ECO:0008006" key="13">
    <source>
        <dbReference type="Google" id="ProtNLM"/>
    </source>
</evidence>
<dbReference type="STRING" id="685588.A0A067TMP3"/>
<dbReference type="GO" id="GO:0020037">
    <property type="term" value="F:heme binding"/>
    <property type="evidence" value="ECO:0007669"/>
    <property type="project" value="InterPro"/>
</dbReference>
<dbReference type="GO" id="GO:0005506">
    <property type="term" value="F:iron ion binding"/>
    <property type="evidence" value="ECO:0007669"/>
    <property type="project" value="InterPro"/>
</dbReference>
<dbReference type="Pfam" id="PF00067">
    <property type="entry name" value="p450"/>
    <property type="match status" value="1"/>
</dbReference>
<evidence type="ECO:0000256" key="5">
    <source>
        <dbReference type="ARBA" id="ARBA00022723"/>
    </source>
</evidence>
<dbReference type="PANTHER" id="PTHR46300">
    <property type="entry name" value="P450, PUTATIVE (EUROFUNG)-RELATED-RELATED"/>
    <property type="match status" value="1"/>
</dbReference>
<gene>
    <name evidence="11" type="ORF">GALMADRAFT_1123773</name>
</gene>
<keyword evidence="7 9" id="KW-0408">Iron</keyword>
<feature type="transmembrane region" description="Helical" evidence="10">
    <location>
        <begin position="131"/>
        <end position="149"/>
    </location>
</feature>
<sequence>MLKIGMGDAGSPLHSTMDPFLSVFPALRLLSSLSIYQSVLVLFTVCLCAKVLFSKNAKGPLPPGPRGLPLLGNIFQIPKFQWLKYTEWQEEFGPIFSLNFAGKPVIVLNTHEVAAELLDRRSTIYSSRPRFIMAGEILTGGIFIAFSVYGELWRKLRKAGHEGMNIRAAEKYQSLQEVEAVEMVAAILKEPDDWDDHLKRSTASSVLSTVYGWPPIVSKDDPLVTRINDFAHRVIRAALPGTYLVEIFPVMKHLPTWMAPWKKWGLEWYKKDSELFEGFYDGVAKTMREGDFKPSFTSSLIERQQHYRLSNQEAAWLAGIMFGAGAETTAAALSVFMLAMALYPDVMRKAQQEIDSVVGRARLPTFADTSDLPYLRAMVKEVLRWRPVAPVGLPRCTTEDDWYKGYFIPQGTVVIANAWAMNRDPNVYPDYDEFRPERYLDQEGNDFIPQNTHGQGHVTYGFGRRICLGMHLANNALFINMASMLWAGNIELERSTDGKPILPSRTDCIDEGLVVRPVPFKCHILPRSADITSVLQIAKDKLS</sequence>
<dbReference type="GO" id="GO:0004497">
    <property type="term" value="F:monooxygenase activity"/>
    <property type="evidence" value="ECO:0007669"/>
    <property type="project" value="UniProtKB-KW"/>
</dbReference>